<dbReference type="GO" id="GO:0044611">
    <property type="term" value="C:nuclear pore inner ring"/>
    <property type="evidence" value="ECO:0007669"/>
    <property type="project" value="TreeGrafter"/>
</dbReference>
<accession>D2UXP7</accession>
<keyword evidence="8" id="KW-1185">Reference proteome</keyword>
<dbReference type="eggNOG" id="KOG1900">
    <property type="taxonomic scope" value="Eukaryota"/>
</dbReference>
<dbReference type="STRING" id="5762.D2UXP7"/>
<dbReference type="InterPro" id="IPR014908">
    <property type="entry name" value="Nucleoporin_Nup133/Nup155_N"/>
</dbReference>
<dbReference type="GeneID" id="8863614"/>
<dbReference type="GO" id="GO:0006606">
    <property type="term" value="P:protein import into nucleus"/>
    <property type="evidence" value="ECO:0007669"/>
    <property type="project" value="TreeGrafter"/>
</dbReference>
<dbReference type="OrthoDB" id="338970at2759"/>
<dbReference type="Pfam" id="PF08801">
    <property type="entry name" value="Nucleoporin_N"/>
    <property type="match status" value="1"/>
</dbReference>
<dbReference type="Gene3D" id="1.25.40.440">
    <property type="entry name" value="Nucleoporin, helical domain, central subdomain"/>
    <property type="match status" value="1"/>
</dbReference>
<name>D2UXP7_NAEGR</name>
<dbReference type="Pfam" id="PF03177">
    <property type="entry name" value="Nucleoporin_C"/>
    <property type="match status" value="1"/>
</dbReference>
<dbReference type="InterPro" id="IPR007187">
    <property type="entry name" value="Nucleoporin_Nup133/Nup155_C"/>
</dbReference>
<comment type="subcellular location">
    <subcellularLocation>
        <location evidence="1">Nucleus</location>
    </subcellularLocation>
</comment>
<feature type="domain" description="Nucleoporin Nup133/Nup155-like N-terminal" evidence="6">
    <location>
        <begin position="87"/>
        <end position="530"/>
    </location>
</feature>
<dbReference type="InParanoid" id="D2UXP7"/>
<evidence type="ECO:0000313" key="7">
    <source>
        <dbReference type="EMBL" id="EFC50324.1"/>
    </source>
</evidence>
<evidence type="ECO:0000313" key="8">
    <source>
        <dbReference type="Proteomes" id="UP000006671"/>
    </source>
</evidence>
<dbReference type="EMBL" id="GG738845">
    <property type="protein sequence ID" value="EFC50324.1"/>
    <property type="molecule type" value="Genomic_DNA"/>
</dbReference>
<dbReference type="GO" id="GO:0036228">
    <property type="term" value="P:protein localization to nuclear inner membrane"/>
    <property type="evidence" value="ECO:0007669"/>
    <property type="project" value="TreeGrafter"/>
</dbReference>
<dbReference type="InterPro" id="IPR004870">
    <property type="entry name" value="Nucleoporin_Nup155"/>
</dbReference>
<dbReference type="InterPro" id="IPR042538">
    <property type="entry name" value="Nucleoporin_Nup155_C_3"/>
</dbReference>
<dbReference type="OMA" id="SWAPFQK"/>
<sequence>MKVNSYAPSTAFNFNAPVVGGISTTTGNSANNVSGGNLFNGSILPSSTKEQLMESKKLVNQNLEKDSKFVDIYELSQNQNDSYDELFVKKQFVALPDPIFEEYRRLEYKCFMGIFPEIHRAWITIDNKFFIWSYLDGSDFNEYDELDQIIISAGIVKPKPNIFKDYVKYLLVLATPIEIVLVALAFNNNDVSSPINGTETEKQQHPSFDSQTGSIYSEMELFPTNYIIPSDNVNMLKIVGTKNGRIFMCGKDGCLYELTYEPEEGWFKSKCRKLNHSQSFVGLLVPSFLKFTHDDPIIDIVVDDTRNILYTLSDNMTIEVYDLGENGDSMRKVVSYSNLLQDMMRKFPNYNCNLNSLKIISIAPISENESKAVHLVAITSKGDRIFFTTGYSQDGLSNSDRPIGISLLHIKSVSFTSNTMSNNKFIPGGLHKIHECFYKDGVCILADELSNQVDSLVCLSMERKYGEYGFGLNENVTTKHLDNGMTHSIAEIPLYLDPVLVSSQNSLNELSFQHIKPPREFVCLSNNGMHLLVKLRPVDFLQQILQQSQSDSLLNNFFTKYSDDEACAMCVMLACAPPAYNNITDHDQQPTLHDEMLIKRAEQAFFKYGGLPRLESQERNITNNTMGGPVSAIDIKYSAQHNGLYLYFTRLMRPLWISPVFNSRVRDNETLITSLRYSPKQLKYVQQCLFGIYNFLKRNPQLHEIQSNVKKSIQEKVVDLYNTKKDEEAKRLEQRSIHNLYVLLKRCYQGLIFLYFMDKCKLATLFSSYSHTRISQIARMPFCDLFLTSEGEKMMKEMVRMVVMRSKEVDAKQKICEELKSCDEFFDPKDLEEYKALDALEKAKIKHDQDSMFESLEMFKKIAGHINILVVCKEFQKLGYYTGAVELALTSAEQRDPSNLALEWIKAGKPALDMAGQQAFAARNECYTCALSSLDLADNEESPIIGNQIDKETKFSDILEKMSKSKDSLFHDTLYQWLIEHNLSEKLLSLNTPFIENFLIKQNKHYEELSSYYFNNRRYDKAAKVLLKLAETKSDDVNLDGRIQHLTHAINYAKAAQTQDDLLNSLQDKLDVALIQRRVLKQIQEINHDSSDIIADLESSLFDINTLYNKYAEPFDLLESRLCILHCAKYKNHELIQDLWNELIDISIKENNLESKIISLGKELTGIYFPLEFICGQLEKRTLDSNFEAGWVVKLMRDKVGVKYTNLYNAYHNLYILLSPTKSKVGKDVSMFYNQGRFENLPDTKEMVLRILENIAKILGDWLGEINTPYDLQYVQTFSLGDIKKDVNEYISALNSFSKSSKTDEIKKNLKNIVNSI</sequence>
<evidence type="ECO:0000256" key="4">
    <source>
        <dbReference type="ARBA" id="ARBA00023242"/>
    </source>
</evidence>
<dbReference type="RefSeq" id="XP_002683068.1">
    <property type="nucleotide sequence ID" value="XM_002683022.1"/>
</dbReference>
<organism evidence="8">
    <name type="scientific">Naegleria gruberi</name>
    <name type="common">Amoeba</name>
    <dbReference type="NCBI Taxonomy" id="5762"/>
    <lineage>
        <taxon>Eukaryota</taxon>
        <taxon>Discoba</taxon>
        <taxon>Heterolobosea</taxon>
        <taxon>Tetramitia</taxon>
        <taxon>Eutetramitia</taxon>
        <taxon>Vahlkampfiidae</taxon>
        <taxon>Naegleria</taxon>
    </lineage>
</organism>
<dbReference type="GO" id="GO:0017056">
    <property type="term" value="F:structural constituent of nuclear pore"/>
    <property type="evidence" value="ECO:0007669"/>
    <property type="project" value="InterPro"/>
</dbReference>
<proteinExistence type="inferred from homology"/>
<dbReference type="KEGG" id="ngr:NAEGRDRAFT_61200"/>
<dbReference type="InterPro" id="IPR042533">
    <property type="entry name" value="Nucleoporin_Nup155_C_1"/>
</dbReference>
<dbReference type="InterPro" id="IPR042537">
    <property type="entry name" value="Nucleoporin_Nup155_C_2"/>
</dbReference>
<gene>
    <name evidence="7" type="ORF">NAEGRDRAFT_61200</name>
</gene>
<dbReference type="Gene3D" id="1.25.40.450">
    <property type="entry name" value="Nucleoporin, helical domain, N-terminal subdomain"/>
    <property type="match status" value="1"/>
</dbReference>
<dbReference type="Gene3D" id="1.20.58.1780">
    <property type="match status" value="1"/>
</dbReference>
<comment type="similarity">
    <text evidence="2">Belongs to the non-repetitive/WGA-negative nucleoporin family.</text>
</comment>
<dbReference type="FunCoup" id="D2UXP7">
    <property type="interactions" value="730"/>
</dbReference>
<dbReference type="VEuPathDB" id="AmoebaDB:NAEGRDRAFT_61200"/>
<dbReference type="Gene3D" id="1.20.120.1880">
    <property type="entry name" value="Nucleoporin, helical C-terminal domain"/>
    <property type="match status" value="1"/>
</dbReference>
<dbReference type="PANTHER" id="PTHR10350:SF6">
    <property type="entry name" value="NUCLEAR PORE COMPLEX PROTEIN NUP155"/>
    <property type="match status" value="1"/>
</dbReference>
<keyword evidence="3" id="KW-0813">Transport</keyword>
<evidence type="ECO:0000259" key="5">
    <source>
        <dbReference type="Pfam" id="PF03177"/>
    </source>
</evidence>
<dbReference type="PANTHER" id="PTHR10350">
    <property type="entry name" value="NUCLEAR PORE COMPLEX PROTEIN NUP155"/>
    <property type="match status" value="1"/>
</dbReference>
<keyword evidence="4" id="KW-0539">Nucleus</keyword>
<dbReference type="Proteomes" id="UP000006671">
    <property type="component" value="Unassembled WGS sequence"/>
</dbReference>
<reference evidence="7 8" key="1">
    <citation type="journal article" date="2010" name="Cell">
        <title>The genome of Naegleria gruberi illuminates early eukaryotic versatility.</title>
        <authorList>
            <person name="Fritz-Laylin L.K."/>
            <person name="Prochnik S.E."/>
            <person name="Ginger M.L."/>
            <person name="Dacks J.B."/>
            <person name="Carpenter M.L."/>
            <person name="Field M.C."/>
            <person name="Kuo A."/>
            <person name="Paredez A."/>
            <person name="Chapman J."/>
            <person name="Pham J."/>
            <person name="Shu S."/>
            <person name="Neupane R."/>
            <person name="Cipriano M."/>
            <person name="Mancuso J."/>
            <person name="Tu H."/>
            <person name="Salamov A."/>
            <person name="Lindquist E."/>
            <person name="Shapiro H."/>
            <person name="Lucas S."/>
            <person name="Grigoriev I.V."/>
            <person name="Cande W.Z."/>
            <person name="Fulton C."/>
            <person name="Rokhsar D.S."/>
            <person name="Dawson S.C."/>
        </authorList>
    </citation>
    <scope>NUCLEOTIDE SEQUENCE [LARGE SCALE GENOMIC DNA]</scope>
    <source>
        <strain evidence="7 8">NEG-M</strain>
    </source>
</reference>
<dbReference type="SUPFAM" id="SSF101898">
    <property type="entry name" value="NHL repeat"/>
    <property type="match status" value="1"/>
</dbReference>
<dbReference type="GO" id="GO:0000972">
    <property type="term" value="P:transcription-dependent tethering of RNA polymerase II gene DNA at nuclear periphery"/>
    <property type="evidence" value="ECO:0007669"/>
    <property type="project" value="TreeGrafter"/>
</dbReference>
<dbReference type="GO" id="GO:0006405">
    <property type="term" value="P:RNA export from nucleus"/>
    <property type="evidence" value="ECO:0007669"/>
    <property type="project" value="TreeGrafter"/>
</dbReference>
<evidence type="ECO:0000256" key="2">
    <source>
        <dbReference type="ARBA" id="ARBA00007373"/>
    </source>
</evidence>
<evidence type="ECO:0000259" key="6">
    <source>
        <dbReference type="Pfam" id="PF08801"/>
    </source>
</evidence>
<feature type="domain" description="Nucleoporin Nup133/Nup155-like C-terminal" evidence="5">
    <location>
        <begin position="638"/>
        <end position="1295"/>
    </location>
</feature>
<evidence type="ECO:0000256" key="1">
    <source>
        <dbReference type="ARBA" id="ARBA00004123"/>
    </source>
</evidence>
<protein>
    <submittedName>
        <fullName evidence="7">Nucleoporin 155</fullName>
    </submittedName>
</protein>
<evidence type="ECO:0000256" key="3">
    <source>
        <dbReference type="ARBA" id="ARBA00022448"/>
    </source>
</evidence>